<accession>A0A1G7D5V7</accession>
<evidence type="ECO:0000256" key="1">
    <source>
        <dbReference type="ARBA" id="ARBA00006594"/>
    </source>
</evidence>
<proteinExistence type="inferred from homology"/>
<dbReference type="Proteomes" id="UP000198908">
    <property type="component" value="Unassembled WGS sequence"/>
</dbReference>
<protein>
    <submittedName>
        <fullName evidence="4">Type I restriction enzyme M protein</fullName>
    </submittedName>
</protein>
<dbReference type="EMBL" id="FMYQ01000052">
    <property type="protein sequence ID" value="SDE46125.1"/>
    <property type="molecule type" value="Genomic_DNA"/>
</dbReference>
<comment type="similarity">
    <text evidence="1">Belongs to the N(4)/N(6)-methyltransferase family.</text>
</comment>
<dbReference type="SUPFAM" id="SSF53335">
    <property type="entry name" value="S-adenosyl-L-methionine-dependent methyltransferases"/>
    <property type="match status" value="1"/>
</dbReference>
<keyword evidence="2" id="KW-0680">Restriction system</keyword>
<evidence type="ECO:0000313" key="5">
    <source>
        <dbReference type="Proteomes" id="UP000198908"/>
    </source>
</evidence>
<name>A0A1G7D5V7_9BURK</name>
<gene>
    <name evidence="4" type="ORF">SAMN05421548_1524</name>
</gene>
<evidence type="ECO:0000256" key="2">
    <source>
        <dbReference type="ARBA" id="ARBA00022747"/>
    </source>
</evidence>
<evidence type="ECO:0000259" key="3">
    <source>
        <dbReference type="Pfam" id="PF12161"/>
    </source>
</evidence>
<dbReference type="GO" id="GO:0009307">
    <property type="term" value="P:DNA restriction-modification system"/>
    <property type="evidence" value="ECO:0007669"/>
    <property type="project" value="UniProtKB-KW"/>
</dbReference>
<organism evidence="4 5">
    <name type="scientific">Paraburkholderia lycopersici</name>
    <dbReference type="NCBI Taxonomy" id="416944"/>
    <lineage>
        <taxon>Bacteria</taxon>
        <taxon>Pseudomonadati</taxon>
        <taxon>Pseudomonadota</taxon>
        <taxon>Betaproteobacteria</taxon>
        <taxon>Burkholderiales</taxon>
        <taxon>Burkholderiaceae</taxon>
        <taxon>Paraburkholderia</taxon>
    </lineage>
</organism>
<reference evidence="5" key="1">
    <citation type="submission" date="2016-09" db="EMBL/GenBank/DDBJ databases">
        <authorList>
            <person name="Varghese N."/>
            <person name="Submissions S."/>
        </authorList>
    </citation>
    <scope>NUCLEOTIDE SEQUENCE [LARGE SCALE GENOMIC DNA]</scope>
    <source>
        <strain evidence="5">TNe-862</strain>
    </source>
</reference>
<dbReference type="InterPro" id="IPR038333">
    <property type="entry name" value="T1MK-like_N_sf"/>
</dbReference>
<dbReference type="Gene3D" id="1.20.1260.30">
    <property type="match status" value="1"/>
</dbReference>
<dbReference type="STRING" id="416944.SAMN05421548_1524"/>
<keyword evidence="5" id="KW-1185">Reference proteome</keyword>
<dbReference type="Pfam" id="PF12161">
    <property type="entry name" value="HsdM_N"/>
    <property type="match status" value="1"/>
</dbReference>
<dbReference type="AlphaFoldDB" id="A0A1G7D5V7"/>
<evidence type="ECO:0000313" key="4">
    <source>
        <dbReference type="EMBL" id="SDE46125.1"/>
    </source>
</evidence>
<feature type="domain" description="N6 adenine-specific DNA methyltransferase N-terminal" evidence="3">
    <location>
        <begin position="7"/>
        <end position="48"/>
    </location>
</feature>
<dbReference type="InterPro" id="IPR029063">
    <property type="entry name" value="SAM-dependent_MTases_sf"/>
</dbReference>
<sequence length="69" mass="7627">MMLDDMKKTLWATADKLRANMGAAEYKRIVPGLIFLKYIPNTFSARNTEPSQACAGLVDGSYILGSNTR</sequence>
<dbReference type="InterPro" id="IPR022749">
    <property type="entry name" value="D12N6_MeTrfase_N"/>
</dbReference>